<dbReference type="GO" id="GO:0005886">
    <property type="term" value="C:plasma membrane"/>
    <property type="evidence" value="ECO:0007669"/>
    <property type="project" value="TreeGrafter"/>
</dbReference>
<comment type="similarity">
    <text evidence="1">Belongs to the inward rectifier-type potassium channel (TC 1.A.2.1) family.</text>
</comment>
<keyword evidence="1" id="KW-0851">Voltage-gated channel</keyword>
<dbReference type="SUPFAM" id="SSF81324">
    <property type="entry name" value="Voltage-gated potassium channels"/>
    <property type="match status" value="1"/>
</dbReference>
<evidence type="ECO:0000256" key="2">
    <source>
        <dbReference type="SAM" id="Phobius"/>
    </source>
</evidence>
<dbReference type="AlphaFoldDB" id="A0AAD7R2Y3"/>
<comment type="subcellular location">
    <subcellularLocation>
        <location evidence="1">Membrane</location>
        <topology evidence="1">Multi-pass membrane protein</topology>
    </subcellularLocation>
</comment>
<keyword evidence="1" id="KW-0407">Ion channel</keyword>
<keyword evidence="1" id="KW-0813">Transport</keyword>
<dbReference type="InterPro" id="IPR040445">
    <property type="entry name" value="Kir_TM"/>
</dbReference>
<dbReference type="EMBL" id="JAINUG010001035">
    <property type="protein sequence ID" value="KAJ8358323.1"/>
    <property type="molecule type" value="Genomic_DNA"/>
</dbReference>
<evidence type="ECO:0000259" key="3">
    <source>
        <dbReference type="Pfam" id="PF01007"/>
    </source>
</evidence>
<keyword evidence="5" id="KW-1185">Reference proteome</keyword>
<dbReference type="GO" id="GO:0015272">
    <property type="term" value="F:ATP-activated inward rectifier potassium channel activity"/>
    <property type="evidence" value="ECO:0007669"/>
    <property type="project" value="TreeGrafter"/>
</dbReference>
<keyword evidence="2" id="KW-1133">Transmembrane helix</keyword>
<gene>
    <name evidence="4" type="ORF">AAFF_G00014590</name>
</gene>
<dbReference type="Gene3D" id="1.10.287.70">
    <property type="match status" value="1"/>
</dbReference>
<keyword evidence="1" id="KW-0630">Potassium</keyword>
<comment type="caution">
    <text evidence="4">The sequence shown here is derived from an EMBL/GenBank/DDBJ whole genome shotgun (WGS) entry which is preliminary data.</text>
</comment>
<evidence type="ECO:0000256" key="1">
    <source>
        <dbReference type="RuleBase" id="RU003822"/>
    </source>
</evidence>
<keyword evidence="1" id="KW-0406">Ion transport</keyword>
<evidence type="ECO:0000313" key="5">
    <source>
        <dbReference type="Proteomes" id="UP001221898"/>
    </source>
</evidence>
<dbReference type="Proteomes" id="UP001221898">
    <property type="component" value="Unassembled WGS sequence"/>
</dbReference>
<name>A0AAD7R2Y3_9TELE</name>
<keyword evidence="2" id="KW-0472">Membrane</keyword>
<dbReference type="FunFam" id="1.10.287.70:FF:000340">
    <property type="entry name" value="ATP-sensitive inward rectifier potassium channel 8"/>
    <property type="match status" value="1"/>
</dbReference>
<organism evidence="4 5">
    <name type="scientific">Aldrovandia affinis</name>
    <dbReference type="NCBI Taxonomy" id="143900"/>
    <lineage>
        <taxon>Eukaryota</taxon>
        <taxon>Metazoa</taxon>
        <taxon>Chordata</taxon>
        <taxon>Craniata</taxon>
        <taxon>Vertebrata</taxon>
        <taxon>Euteleostomi</taxon>
        <taxon>Actinopterygii</taxon>
        <taxon>Neopterygii</taxon>
        <taxon>Teleostei</taxon>
        <taxon>Notacanthiformes</taxon>
        <taxon>Halosauridae</taxon>
        <taxon>Aldrovandia</taxon>
    </lineage>
</organism>
<dbReference type="PANTHER" id="PTHR11767:SF11">
    <property type="entry name" value="ATP-SENSITIVE INWARD RECTIFIER POTASSIUM CHANNEL 8"/>
    <property type="match status" value="1"/>
</dbReference>
<proteinExistence type="inferred from homology"/>
<accession>A0AAD7R2Y3</accession>
<dbReference type="GO" id="GO:0034702">
    <property type="term" value="C:monoatomic ion channel complex"/>
    <property type="evidence" value="ECO:0007669"/>
    <property type="project" value="UniProtKB-KW"/>
</dbReference>
<dbReference type="GO" id="GO:0034765">
    <property type="term" value="P:regulation of monoatomic ion transmembrane transport"/>
    <property type="evidence" value="ECO:0007669"/>
    <property type="project" value="TreeGrafter"/>
</dbReference>
<protein>
    <recommendedName>
        <fullName evidence="3">Potassium channel inwardly rectifying transmembrane domain-containing protein</fullName>
    </recommendedName>
</protein>
<keyword evidence="1" id="KW-0633">Potassium transport</keyword>
<dbReference type="GO" id="GO:1990573">
    <property type="term" value="P:potassium ion import across plasma membrane"/>
    <property type="evidence" value="ECO:0007669"/>
    <property type="project" value="TreeGrafter"/>
</dbReference>
<dbReference type="PANTHER" id="PTHR11767">
    <property type="entry name" value="INWARD RECTIFIER POTASSIUM CHANNEL"/>
    <property type="match status" value="1"/>
</dbReference>
<dbReference type="InterPro" id="IPR016449">
    <property type="entry name" value="K_chnl_inward-rec_Kir"/>
</dbReference>
<evidence type="ECO:0000313" key="4">
    <source>
        <dbReference type="EMBL" id="KAJ8358323.1"/>
    </source>
</evidence>
<dbReference type="Pfam" id="PF01007">
    <property type="entry name" value="IRK"/>
    <property type="match status" value="1"/>
</dbReference>
<sequence>MSDTGLERRGVSGSVAGCGSQLVDVRQTSRGLAWPPNSLGIGARLRVTIGFGGRMITEQCPTAIMVLILQNIAGMIINAIMLGCIFMKTAQSHRRAETLIFSRTPSSPS</sequence>
<feature type="domain" description="Potassium channel inwardly rectifying transmembrane" evidence="3">
    <location>
        <begin position="46"/>
        <end position="91"/>
    </location>
</feature>
<feature type="transmembrane region" description="Helical" evidence="2">
    <location>
        <begin position="63"/>
        <end position="86"/>
    </location>
</feature>
<keyword evidence="1 2" id="KW-0812">Transmembrane</keyword>
<reference evidence="4" key="1">
    <citation type="journal article" date="2023" name="Science">
        <title>Genome structures resolve the early diversification of teleost fishes.</title>
        <authorList>
            <person name="Parey E."/>
            <person name="Louis A."/>
            <person name="Montfort J."/>
            <person name="Bouchez O."/>
            <person name="Roques C."/>
            <person name="Iampietro C."/>
            <person name="Lluch J."/>
            <person name="Castinel A."/>
            <person name="Donnadieu C."/>
            <person name="Desvignes T."/>
            <person name="Floi Bucao C."/>
            <person name="Jouanno E."/>
            <person name="Wen M."/>
            <person name="Mejri S."/>
            <person name="Dirks R."/>
            <person name="Jansen H."/>
            <person name="Henkel C."/>
            <person name="Chen W.J."/>
            <person name="Zahm M."/>
            <person name="Cabau C."/>
            <person name="Klopp C."/>
            <person name="Thompson A.W."/>
            <person name="Robinson-Rechavi M."/>
            <person name="Braasch I."/>
            <person name="Lecointre G."/>
            <person name="Bobe J."/>
            <person name="Postlethwait J.H."/>
            <person name="Berthelot C."/>
            <person name="Roest Crollius H."/>
            <person name="Guiguen Y."/>
        </authorList>
    </citation>
    <scope>NUCLEOTIDE SEQUENCE</scope>
    <source>
        <strain evidence="4">NC1722</strain>
    </source>
</reference>